<dbReference type="AlphaFoldDB" id="A0A5C6DF23"/>
<sequence length="77" mass="8548">MTLRKHAGLLTVSCSAIRRRVDTVDVIGLVPSVYWIATSFRKRLGIGLVSNVYSMTTLFGKRYVTEGDEVRTGTPTE</sequence>
<comment type="caution">
    <text evidence="1">The sequence shown here is derived from an EMBL/GenBank/DDBJ whole genome shotgun (WGS) entry which is preliminary data.</text>
</comment>
<reference evidence="1 2" key="1">
    <citation type="submission" date="2019-02" db="EMBL/GenBank/DDBJ databases">
        <title>Deep-cultivation of Planctomycetes and their phenomic and genomic characterization uncovers novel biology.</title>
        <authorList>
            <person name="Wiegand S."/>
            <person name="Jogler M."/>
            <person name="Boedeker C."/>
            <person name="Pinto D."/>
            <person name="Vollmers J."/>
            <person name="Rivas-Marin E."/>
            <person name="Kohn T."/>
            <person name="Peeters S.H."/>
            <person name="Heuer A."/>
            <person name="Rast P."/>
            <person name="Oberbeckmann S."/>
            <person name="Bunk B."/>
            <person name="Jeske O."/>
            <person name="Meyerdierks A."/>
            <person name="Storesund J.E."/>
            <person name="Kallscheuer N."/>
            <person name="Luecker S."/>
            <person name="Lage O.M."/>
            <person name="Pohl T."/>
            <person name="Merkel B.J."/>
            <person name="Hornburger P."/>
            <person name="Mueller R.-W."/>
            <person name="Bruemmer F."/>
            <person name="Labrenz M."/>
            <person name="Spormann A.M."/>
            <person name="Op Den Camp H."/>
            <person name="Overmann J."/>
            <person name="Amann R."/>
            <person name="Jetten M.S.M."/>
            <person name="Mascher T."/>
            <person name="Medema M.H."/>
            <person name="Devos D.P."/>
            <person name="Kaster A.-K."/>
            <person name="Ovreas L."/>
            <person name="Rohde M."/>
            <person name="Galperin M.Y."/>
            <person name="Jogler C."/>
        </authorList>
    </citation>
    <scope>NUCLEOTIDE SEQUENCE [LARGE SCALE GENOMIC DNA]</scope>
    <source>
        <strain evidence="1 2">Q31b</strain>
    </source>
</reference>
<name>A0A5C6DF23_9BACT</name>
<dbReference type="Proteomes" id="UP000315471">
    <property type="component" value="Unassembled WGS sequence"/>
</dbReference>
<organism evidence="1 2">
    <name type="scientific">Novipirellula aureliae</name>
    <dbReference type="NCBI Taxonomy" id="2527966"/>
    <lineage>
        <taxon>Bacteria</taxon>
        <taxon>Pseudomonadati</taxon>
        <taxon>Planctomycetota</taxon>
        <taxon>Planctomycetia</taxon>
        <taxon>Pirellulales</taxon>
        <taxon>Pirellulaceae</taxon>
        <taxon>Novipirellula</taxon>
    </lineage>
</organism>
<protein>
    <submittedName>
        <fullName evidence="1">Uncharacterized protein</fullName>
    </submittedName>
</protein>
<accession>A0A5C6DF23</accession>
<gene>
    <name evidence="1" type="ORF">Q31b_52790</name>
</gene>
<dbReference type="EMBL" id="SJPY01000009">
    <property type="protein sequence ID" value="TWU35843.1"/>
    <property type="molecule type" value="Genomic_DNA"/>
</dbReference>
<keyword evidence="2" id="KW-1185">Reference proteome</keyword>
<evidence type="ECO:0000313" key="2">
    <source>
        <dbReference type="Proteomes" id="UP000315471"/>
    </source>
</evidence>
<evidence type="ECO:0000313" key="1">
    <source>
        <dbReference type="EMBL" id="TWU35843.1"/>
    </source>
</evidence>
<proteinExistence type="predicted"/>